<reference evidence="3" key="1">
    <citation type="submission" date="2021-04" db="EMBL/GenBank/DDBJ databases">
        <title>novel species isolated from subtropical streams in China.</title>
        <authorList>
            <person name="Lu H."/>
        </authorList>
    </citation>
    <scope>NUCLEOTIDE SEQUENCE</scope>
    <source>
        <strain evidence="3">LFS511W</strain>
    </source>
</reference>
<comment type="caution">
    <text evidence="3">The sequence shown here is derived from an EMBL/GenBank/DDBJ whole genome shotgun (WGS) entry which is preliminary data.</text>
</comment>
<dbReference type="SUPFAM" id="SSF49299">
    <property type="entry name" value="PKD domain"/>
    <property type="match status" value="4"/>
</dbReference>
<feature type="domain" description="PKD/Chitinase" evidence="2">
    <location>
        <begin position="233"/>
        <end position="321"/>
    </location>
</feature>
<dbReference type="InterPro" id="IPR029865">
    <property type="entry name" value="KIAA0319-like"/>
</dbReference>
<dbReference type="EMBL" id="JAGSPN010000013">
    <property type="protein sequence ID" value="MBR7783561.1"/>
    <property type="molecule type" value="Genomic_DNA"/>
</dbReference>
<proteinExistence type="predicted"/>
<feature type="signal peptide" evidence="1">
    <location>
        <begin position="1"/>
        <end position="23"/>
    </location>
</feature>
<evidence type="ECO:0000313" key="4">
    <source>
        <dbReference type="Proteomes" id="UP000680067"/>
    </source>
</evidence>
<evidence type="ECO:0000313" key="3">
    <source>
        <dbReference type="EMBL" id="MBR7783561.1"/>
    </source>
</evidence>
<dbReference type="PANTHER" id="PTHR46182:SF2">
    <property type="entry name" value="FI19480P1"/>
    <property type="match status" value="1"/>
</dbReference>
<dbReference type="AlphaFoldDB" id="A0A941DRJ5"/>
<dbReference type="GO" id="GO:0031410">
    <property type="term" value="C:cytoplasmic vesicle"/>
    <property type="evidence" value="ECO:0007669"/>
    <property type="project" value="TreeGrafter"/>
</dbReference>
<sequence>MMKRSLQLIALPMLAVAVLTACGGSSSSDNTASATTPKVNSAPVANAGKAQSVYTGSLVTLDATGSADADGDTLKYTWKLTSRPAKSNAYLSSLTDARPTFTADETGAYVFTLVVNDGKTDSAPATVTVSATVKNMIPVADAGKAQSVVTGKLVTLDGSQSYDGNGDTITYKWNLSTIPSGSKATLSSATAMNPTFTADLDGNYVATLVVNDGQADSAAASVTVTSATVNAAPVALTATGQTVTPGTQVTLDGSSSYDPNGDPLTYKWTLSAPETSKATLSANNVARPLFRTDAVGQYIATLIVNDGKVDSQPATVTIIAKNGNTAPVAKITPIGNGNWEAGKDALVDGTASYDVDGDRLSFNWTLVSVPAGSKAAFPTPYLPRTTFSVDLPGTYTARLIVNDGTVNSAPVEITVTALSAPK</sequence>
<dbReference type="CDD" id="cd00146">
    <property type="entry name" value="PKD"/>
    <property type="match status" value="1"/>
</dbReference>
<feature type="chain" id="PRO_5036852318" description="PKD/Chitinase domain-containing protein" evidence="1">
    <location>
        <begin position="24"/>
        <end position="422"/>
    </location>
</feature>
<feature type="domain" description="PKD/Chitinase" evidence="2">
    <location>
        <begin position="44"/>
        <end position="132"/>
    </location>
</feature>
<keyword evidence="1" id="KW-0732">Signal</keyword>
<dbReference type="PROSITE" id="PS51257">
    <property type="entry name" value="PROKAR_LIPOPROTEIN"/>
    <property type="match status" value="1"/>
</dbReference>
<accession>A0A941DRJ5</accession>
<dbReference type="InterPro" id="IPR022409">
    <property type="entry name" value="PKD/Chitinase_dom"/>
</dbReference>
<dbReference type="SMART" id="SM00089">
    <property type="entry name" value="PKD"/>
    <property type="match status" value="4"/>
</dbReference>
<dbReference type="GO" id="GO:0016020">
    <property type="term" value="C:membrane"/>
    <property type="evidence" value="ECO:0007669"/>
    <property type="project" value="TreeGrafter"/>
</dbReference>
<gene>
    <name evidence="3" type="ORF">KDM89_15560</name>
</gene>
<dbReference type="Pfam" id="PF22352">
    <property type="entry name" value="K319L-like_PKD"/>
    <property type="match status" value="3"/>
</dbReference>
<dbReference type="RefSeq" id="WP_212688838.1">
    <property type="nucleotide sequence ID" value="NZ_JAGSPN010000013.1"/>
</dbReference>
<dbReference type="Proteomes" id="UP000680067">
    <property type="component" value="Unassembled WGS sequence"/>
</dbReference>
<feature type="domain" description="PKD/Chitinase" evidence="2">
    <location>
        <begin position="139"/>
        <end position="227"/>
    </location>
</feature>
<protein>
    <recommendedName>
        <fullName evidence="2">PKD/Chitinase domain-containing protein</fullName>
    </recommendedName>
</protein>
<dbReference type="InterPro" id="IPR013783">
    <property type="entry name" value="Ig-like_fold"/>
</dbReference>
<evidence type="ECO:0000259" key="2">
    <source>
        <dbReference type="SMART" id="SM00089"/>
    </source>
</evidence>
<name>A0A941DRJ5_9BURK</name>
<dbReference type="PANTHER" id="PTHR46182">
    <property type="entry name" value="FI19480P1"/>
    <property type="match status" value="1"/>
</dbReference>
<organism evidence="3 4">
    <name type="scientific">Undibacterium luofuense</name>
    <dbReference type="NCBI Taxonomy" id="2828733"/>
    <lineage>
        <taxon>Bacteria</taxon>
        <taxon>Pseudomonadati</taxon>
        <taxon>Pseudomonadota</taxon>
        <taxon>Betaproteobacteria</taxon>
        <taxon>Burkholderiales</taxon>
        <taxon>Oxalobacteraceae</taxon>
        <taxon>Undibacterium</taxon>
    </lineage>
</organism>
<dbReference type="Gene3D" id="2.60.40.10">
    <property type="entry name" value="Immunoglobulins"/>
    <property type="match status" value="4"/>
</dbReference>
<feature type="domain" description="PKD/Chitinase" evidence="2">
    <location>
        <begin position="328"/>
        <end position="418"/>
    </location>
</feature>
<dbReference type="InterPro" id="IPR035986">
    <property type="entry name" value="PKD_dom_sf"/>
</dbReference>
<keyword evidence="4" id="KW-1185">Reference proteome</keyword>
<evidence type="ECO:0000256" key="1">
    <source>
        <dbReference type="SAM" id="SignalP"/>
    </source>
</evidence>